<dbReference type="RefSeq" id="WP_038945928.1">
    <property type="nucleotide sequence ID" value="NZ_CP049701.1"/>
</dbReference>
<evidence type="ECO:0000313" key="4">
    <source>
        <dbReference type="EMBL" id="UGX99668.1"/>
    </source>
</evidence>
<dbReference type="AlphaFoldDB" id="A0A7Z0QM66"/>
<dbReference type="KEGG" id="bban:J4G43_053505"/>
<evidence type="ECO:0000313" key="1">
    <source>
        <dbReference type="EMBL" id="MBO1868991.1"/>
    </source>
</evidence>
<name>A0A7Z0QM66_9BRAD</name>
<organism evidence="2">
    <name type="scientific">Bradyrhizobium barranii subsp. barranii</name>
    <dbReference type="NCBI Taxonomy" id="2823807"/>
    <lineage>
        <taxon>Bacteria</taxon>
        <taxon>Pseudomonadati</taxon>
        <taxon>Pseudomonadota</taxon>
        <taxon>Alphaproteobacteria</taxon>
        <taxon>Hyphomicrobiales</taxon>
        <taxon>Nitrobacteraceae</taxon>
        <taxon>Bradyrhizobium</taxon>
        <taxon>Bradyrhizobium barranii</taxon>
    </lineage>
</organism>
<dbReference type="Proteomes" id="UP000564836">
    <property type="component" value="Plasmid pBb323S2b"/>
</dbReference>
<geneLocation type="plasmid" evidence="3 6">
    <name>pBb144S4b</name>
</geneLocation>
<dbReference type="EMBL" id="CP088281">
    <property type="protein sequence ID" value="UGX99668.1"/>
    <property type="molecule type" value="Genomic_DNA"/>
</dbReference>
<dbReference type="EMBL" id="JACBFH010000003">
    <property type="protein sequence ID" value="NYY96521.1"/>
    <property type="molecule type" value="Genomic_DNA"/>
</dbReference>
<proteinExistence type="predicted"/>
<dbReference type="EMBL" id="JAGEMI010000002">
    <property type="protein sequence ID" value="MBO1868991.1"/>
    <property type="molecule type" value="Genomic_DNA"/>
</dbReference>
<protein>
    <submittedName>
        <fullName evidence="2">Uncharacterized protein</fullName>
    </submittedName>
</protein>
<reference evidence="1" key="3">
    <citation type="submission" date="2021-03" db="EMBL/GenBank/DDBJ databases">
        <title>Whole Genome Sequence of Bradyrhizobium sp. Strain 144S4.</title>
        <authorList>
            <person name="Bromfield E.S.P."/>
            <person name="Cloutier S."/>
        </authorList>
    </citation>
    <scope>NUCLEOTIDE SEQUENCE [LARGE SCALE GENOMIC DNA]</scope>
    <source>
        <strain evidence="1">144S4</strain>
    </source>
</reference>
<accession>A0A7Z0QM66</accession>
<evidence type="ECO:0000313" key="3">
    <source>
        <dbReference type="EMBL" id="UEM18210.1"/>
    </source>
</evidence>
<evidence type="ECO:0000313" key="5">
    <source>
        <dbReference type="Proteomes" id="UP000564836"/>
    </source>
</evidence>
<evidence type="ECO:0000313" key="6">
    <source>
        <dbReference type="Proteomes" id="UP000664702"/>
    </source>
</evidence>
<reference evidence="2" key="2">
    <citation type="submission" date="2020-06" db="EMBL/GenBank/DDBJ databases">
        <title>Whole Genome Sequence of Bradyrhizobium sp. Strain 323S2.</title>
        <authorList>
            <person name="Bromfield E.S.P."/>
        </authorList>
    </citation>
    <scope>NUCLEOTIDE SEQUENCE [LARGE SCALE GENOMIC DNA]</scope>
    <source>
        <strain evidence="2">323S2</strain>
    </source>
</reference>
<keyword evidence="3" id="KW-0614">Plasmid</keyword>
<evidence type="ECO:0000313" key="2">
    <source>
        <dbReference type="EMBL" id="NYY96521.1"/>
    </source>
</evidence>
<sequence>MPLKLASARVLDEEPAPGTLKPGQKVYVRCGQGMAMLVTGGNNMKGGKGAGRQHGPCVPFKG</sequence>
<reference evidence="5 6" key="4">
    <citation type="journal article" date="2022" name="Int. J. Syst. Evol. Microbiol.">
        <title>Strains of Bradyrhizobium barranii sp. nov. associated with legumes native to Canada are symbionts of soybeans and belong to different subspecies (subsp. barranii subsp. nov. and subsp. apii subsp. nov.) and symbiovars (sv. glycinearum and sv. septentrionale).</title>
        <authorList>
            <person name="Bromfield E.S.P."/>
            <person name="Cloutier S."/>
            <person name="Wasai-Hara S."/>
            <person name="Minamisawa K."/>
        </authorList>
    </citation>
    <scope>NUCLEOTIDE SEQUENCE [LARGE SCALE GENOMIC DNA]</scope>
    <source>
        <strain evidence="3 6">144S4</strain>
        <strain evidence="5">323S2</strain>
        <plasmid evidence="6">pBb144S4b</plasmid>
        <plasmid evidence="5">pBb323S2b</plasmid>
    </source>
</reference>
<dbReference type="EMBL" id="CP086138">
    <property type="protein sequence ID" value="UEM18210.1"/>
    <property type="molecule type" value="Genomic_DNA"/>
</dbReference>
<reference evidence="4 5" key="1">
    <citation type="journal article" date="2017" name="Syst. Appl. Microbiol.">
        <title>Soybeans inoculated with root zone soils of Canadian native legumes harbour diverse and novel Bradyrhizobium spp. that possess agricultural potential.</title>
        <authorList>
            <person name="Bromfield E.S.P."/>
            <person name="Cloutier S."/>
            <person name="Tambong J.T."/>
            <person name="Tran Thi T.V."/>
        </authorList>
    </citation>
    <scope>NUCLEOTIDE SEQUENCE [LARGE SCALE GENOMIC DNA]</scope>
    <source>
        <strain evidence="4 5">323S2</strain>
    </source>
</reference>
<geneLocation type="plasmid" evidence="4 5">
    <name>pBb323S2b</name>
</geneLocation>
<gene>
    <name evidence="4" type="ORF">G6321_00054385</name>
    <name evidence="2" type="ORF">G6321_51945</name>
    <name evidence="3" type="ORF">J4G43_053505</name>
    <name evidence="1" type="ORF">J4G43_52095</name>
</gene>
<dbReference type="Proteomes" id="UP000664702">
    <property type="component" value="Plasmid pBb144S4b"/>
</dbReference>